<dbReference type="AlphaFoldDB" id="A0A1H8WKC6"/>
<dbReference type="EMBL" id="FOCX01000062">
    <property type="protein sequence ID" value="SEP28039.1"/>
    <property type="molecule type" value="Genomic_DNA"/>
</dbReference>
<reference evidence="2" key="1">
    <citation type="submission" date="2016-10" db="EMBL/GenBank/DDBJ databases">
        <authorList>
            <person name="Varghese N."/>
            <person name="Submissions S."/>
        </authorList>
    </citation>
    <scope>NUCLEOTIDE SEQUENCE [LARGE SCALE GENOMIC DNA]</scope>
    <source>
        <strain evidence="2">IBRC-M 10043</strain>
    </source>
</reference>
<organism evidence="1 2">
    <name type="scientific">Halorientalis persicus</name>
    <dbReference type="NCBI Taxonomy" id="1367881"/>
    <lineage>
        <taxon>Archaea</taxon>
        <taxon>Methanobacteriati</taxon>
        <taxon>Methanobacteriota</taxon>
        <taxon>Stenosarchaea group</taxon>
        <taxon>Halobacteria</taxon>
        <taxon>Halobacteriales</taxon>
        <taxon>Haloarculaceae</taxon>
        <taxon>Halorientalis</taxon>
    </lineage>
</organism>
<accession>A0A1H8WKC6</accession>
<feature type="non-terminal residue" evidence="1">
    <location>
        <position position="1"/>
    </location>
</feature>
<keyword evidence="2" id="KW-1185">Reference proteome</keyword>
<evidence type="ECO:0000313" key="1">
    <source>
        <dbReference type="EMBL" id="SEP28039.1"/>
    </source>
</evidence>
<evidence type="ECO:0000313" key="2">
    <source>
        <dbReference type="Proteomes" id="UP000198775"/>
    </source>
</evidence>
<dbReference type="Proteomes" id="UP000198775">
    <property type="component" value="Unassembled WGS sequence"/>
</dbReference>
<sequence length="32" mass="4016">LADVLYHECDWEPFEIKSRLKHYEGWENHNWA</sequence>
<name>A0A1H8WKC6_9EURY</name>
<gene>
    <name evidence="1" type="ORF">SAMN05216388_106216</name>
</gene>
<protein>
    <submittedName>
        <fullName evidence="1">Uncharacterized protein</fullName>
    </submittedName>
</protein>
<proteinExistence type="predicted"/>